<keyword evidence="3" id="KW-1185">Reference proteome</keyword>
<dbReference type="Proteomes" id="UP000588112">
    <property type="component" value="Unassembled WGS sequence"/>
</dbReference>
<feature type="domain" description="Hemerythrin-like" evidence="1">
    <location>
        <begin position="12"/>
        <end position="141"/>
    </location>
</feature>
<dbReference type="Pfam" id="PF01814">
    <property type="entry name" value="Hemerythrin"/>
    <property type="match status" value="1"/>
</dbReference>
<evidence type="ECO:0000313" key="2">
    <source>
        <dbReference type="EMBL" id="MBB5631641.1"/>
    </source>
</evidence>
<evidence type="ECO:0000259" key="1">
    <source>
        <dbReference type="Pfam" id="PF01814"/>
    </source>
</evidence>
<dbReference type="RefSeq" id="WP_184618098.1">
    <property type="nucleotide sequence ID" value="NZ_BOOS01000009.1"/>
</dbReference>
<gene>
    <name evidence="2" type="ORF">BJ981_007427</name>
</gene>
<dbReference type="AlphaFoldDB" id="A0A7W9DUD4"/>
<organism evidence="2 3">
    <name type="scientific">Sphaerisporangium krabiense</name>
    <dbReference type="NCBI Taxonomy" id="763782"/>
    <lineage>
        <taxon>Bacteria</taxon>
        <taxon>Bacillati</taxon>
        <taxon>Actinomycetota</taxon>
        <taxon>Actinomycetes</taxon>
        <taxon>Streptosporangiales</taxon>
        <taxon>Streptosporangiaceae</taxon>
        <taxon>Sphaerisporangium</taxon>
    </lineage>
</organism>
<name>A0A7W9DUD4_9ACTN</name>
<proteinExistence type="predicted"/>
<protein>
    <submittedName>
        <fullName evidence="2">Iron-sulfur cluster repair protein YtfE (RIC family)</fullName>
    </submittedName>
</protein>
<dbReference type="Gene3D" id="1.20.120.520">
    <property type="entry name" value="nmb1532 protein domain like"/>
    <property type="match status" value="1"/>
</dbReference>
<dbReference type="CDD" id="cd12108">
    <property type="entry name" value="Hr-like"/>
    <property type="match status" value="1"/>
</dbReference>
<comment type="caution">
    <text evidence="2">The sequence shown here is derived from an EMBL/GenBank/DDBJ whole genome shotgun (WGS) entry which is preliminary data.</text>
</comment>
<dbReference type="EMBL" id="JACHBR010000003">
    <property type="protein sequence ID" value="MBB5631641.1"/>
    <property type="molecule type" value="Genomic_DNA"/>
</dbReference>
<sequence>MTGTTARLDMTMMYATHDALRRDAERVARITARGDDDPRRLLRAAAGWEMFKSYLRVHHTTEDDVLWPDMQRVLAGRPDDLALLDAMEAEHGAIDPLLHAVDAALADRESGPERLGGLTDALVTTLTGHLRHEEAEALPLIGATLGEARWRRFGEEHRARIGTDVPRYLPWVLDGMAAERAARILDAMPEQVRADYHDAWRPSYAGLAPWGRGEEA</sequence>
<dbReference type="InterPro" id="IPR012312">
    <property type="entry name" value="Hemerythrin-like"/>
</dbReference>
<reference evidence="2 3" key="1">
    <citation type="submission" date="2020-08" db="EMBL/GenBank/DDBJ databases">
        <title>Sequencing the genomes of 1000 actinobacteria strains.</title>
        <authorList>
            <person name="Klenk H.-P."/>
        </authorList>
    </citation>
    <scope>NUCLEOTIDE SEQUENCE [LARGE SCALE GENOMIC DNA]</scope>
    <source>
        <strain evidence="2 3">DSM 45790</strain>
    </source>
</reference>
<evidence type="ECO:0000313" key="3">
    <source>
        <dbReference type="Proteomes" id="UP000588112"/>
    </source>
</evidence>
<accession>A0A7W9DUD4</accession>